<reference evidence="2 3" key="1">
    <citation type="submission" date="2020-08" db="EMBL/GenBank/DDBJ databases">
        <title>Genomic Encyclopedia of Type Strains, Phase IV (KMG-IV): sequencing the most valuable type-strain genomes for metagenomic binning, comparative biology and taxonomic classification.</title>
        <authorList>
            <person name="Goeker M."/>
        </authorList>
    </citation>
    <scope>NUCLEOTIDE SEQUENCE [LARGE SCALE GENOMIC DNA]</scope>
    <source>
        <strain evidence="2 3">DSM 40141</strain>
    </source>
</reference>
<protein>
    <submittedName>
        <fullName evidence="2">Uncharacterized protein</fullName>
    </submittedName>
</protein>
<organism evidence="2 3">
    <name type="scientific">Streptomyces candidus</name>
    <dbReference type="NCBI Taxonomy" id="67283"/>
    <lineage>
        <taxon>Bacteria</taxon>
        <taxon>Bacillati</taxon>
        <taxon>Actinomycetota</taxon>
        <taxon>Actinomycetes</taxon>
        <taxon>Kitasatosporales</taxon>
        <taxon>Streptomycetaceae</taxon>
        <taxon>Streptomyces</taxon>
    </lineage>
</organism>
<feature type="region of interest" description="Disordered" evidence="1">
    <location>
        <begin position="15"/>
        <end position="69"/>
    </location>
</feature>
<comment type="caution">
    <text evidence="2">The sequence shown here is derived from an EMBL/GenBank/DDBJ whole genome shotgun (WGS) entry which is preliminary data.</text>
</comment>
<evidence type="ECO:0000313" key="3">
    <source>
        <dbReference type="Proteomes" id="UP000540423"/>
    </source>
</evidence>
<proteinExistence type="predicted"/>
<evidence type="ECO:0000313" key="2">
    <source>
        <dbReference type="EMBL" id="MBB6437255.1"/>
    </source>
</evidence>
<dbReference type="EMBL" id="JACHEM010000009">
    <property type="protein sequence ID" value="MBB6437255.1"/>
    <property type="molecule type" value="Genomic_DNA"/>
</dbReference>
<gene>
    <name evidence="2" type="ORF">HNQ79_003738</name>
</gene>
<accession>A0A7X0HGK9</accession>
<feature type="compositionally biased region" description="Basic residues" evidence="1">
    <location>
        <begin position="33"/>
        <end position="45"/>
    </location>
</feature>
<evidence type="ECO:0000256" key="1">
    <source>
        <dbReference type="SAM" id="MobiDB-lite"/>
    </source>
</evidence>
<dbReference type="AlphaFoldDB" id="A0A7X0HGK9"/>
<keyword evidence="3" id="KW-1185">Reference proteome</keyword>
<name>A0A7X0HGK9_9ACTN</name>
<dbReference type="Proteomes" id="UP000540423">
    <property type="component" value="Unassembled WGS sequence"/>
</dbReference>
<sequence length="69" mass="7325">MNAFTFTSIMSHVFSGSSRGVPLETADAPTGRIRAHRGTGSHSRTHSTTGDNEERFTGGAAAQPGRQKH</sequence>